<dbReference type="AlphaFoldDB" id="A0A1T2L4J1"/>
<reference evidence="1 2" key="1">
    <citation type="submission" date="2016-11" db="EMBL/GenBank/DDBJ databases">
        <title>Mixed transmission modes and dynamic genome evolution in an obligate animal-bacterial symbiosis.</title>
        <authorList>
            <person name="Russell S.L."/>
            <person name="Corbett-Detig R.B."/>
            <person name="Cavanaugh C.M."/>
        </authorList>
    </citation>
    <scope>NUCLEOTIDE SEQUENCE [LARGE SCALE GENOMIC DNA]</scope>
    <source>
        <strain evidence="1">Sveles-Q1</strain>
    </source>
</reference>
<dbReference type="EMBL" id="MPRL01000035">
    <property type="protein sequence ID" value="OOZ40009.1"/>
    <property type="molecule type" value="Genomic_DNA"/>
</dbReference>
<keyword evidence="2" id="KW-1185">Reference proteome</keyword>
<name>A0A1T2L4J1_9GAMM</name>
<sequence length="169" mass="19017">MAISINSYNPMRAAVTPRVGRNEPGPHQVQRRGEDTVTISHAAQAAYRSTPQPVTDHKVALRSRIDNDPEFAARMARSTAYGTDLLAIEPDSLKPGRSARFLDGTPTSNITYREQYQELIGKVREKRIEFYEGEKAKGTPPKQLYEKLEAFNQALPEPYRRAVGFLNKT</sequence>
<evidence type="ECO:0000313" key="1">
    <source>
        <dbReference type="EMBL" id="OOZ40009.1"/>
    </source>
</evidence>
<organism evidence="1 2">
    <name type="scientific">Solemya pervernicosa gill symbiont</name>
    <dbReference type="NCBI Taxonomy" id="642797"/>
    <lineage>
        <taxon>Bacteria</taxon>
        <taxon>Pseudomonadati</taxon>
        <taxon>Pseudomonadota</taxon>
        <taxon>Gammaproteobacteria</taxon>
        <taxon>sulfur-oxidizing symbionts</taxon>
    </lineage>
</organism>
<comment type="caution">
    <text evidence="1">The sequence shown here is derived from an EMBL/GenBank/DDBJ whole genome shotgun (WGS) entry which is preliminary data.</text>
</comment>
<dbReference type="RefSeq" id="WP_078483796.1">
    <property type="nucleotide sequence ID" value="NZ_MPRL01000035.1"/>
</dbReference>
<dbReference type="OrthoDB" id="6331091at2"/>
<evidence type="ECO:0000313" key="2">
    <source>
        <dbReference type="Proteomes" id="UP000191110"/>
    </source>
</evidence>
<accession>A0A1T2L4J1</accession>
<dbReference type="Proteomes" id="UP000191110">
    <property type="component" value="Unassembled WGS sequence"/>
</dbReference>
<protein>
    <submittedName>
        <fullName evidence="1">Uncharacterized protein</fullName>
    </submittedName>
</protein>
<gene>
    <name evidence="1" type="ORF">BOW53_09230</name>
</gene>
<proteinExistence type="predicted"/>